<evidence type="ECO:0000313" key="4">
    <source>
        <dbReference type="Proteomes" id="UP001225378"/>
    </source>
</evidence>
<evidence type="ECO:0000313" key="3">
    <source>
        <dbReference type="EMBL" id="XBS19229.1"/>
    </source>
</evidence>
<dbReference type="EMBL" id="CP157743">
    <property type="protein sequence ID" value="XBS19229.1"/>
    <property type="molecule type" value="Genomic_DNA"/>
</dbReference>
<dbReference type="AlphaFoldDB" id="A0AAU7NQK4"/>
<dbReference type="PANTHER" id="PTHR43317">
    <property type="entry name" value="THERMOSPERMINE SYNTHASE ACAULIS5"/>
    <property type="match status" value="1"/>
</dbReference>
<dbReference type="PANTHER" id="PTHR43317:SF1">
    <property type="entry name" value="THERMOSPERMINE SYNTHASE ACAULIS5"/>
    <property type="match status" value="1"/>
</dbReference>
<feature type="transmembrane region" description="Helical" evidence="2">
    <location>
        <begin position="404"/>
        <end position="424"/>
    </location>
</feature>
<gene>
    <name evidence="3" type="ORF">Q9L42_012720</name>
</gene>
<protein>
    <submittedName>
        <fullName evidence="3">Fused MFS/spermidine synthase</fullName>
    </submittedName>
</protein>
<feature type="transmembrane region" description="Helical" evidence="2">
    <location>
        <begin position="155"/>
        <end position="175"/>
    </location>
</feature>
<dbReference type="KEGG" id="mech:Q9L42_012720"/>
<feature type="transmembrane region" description="Helical" evidence="2">
    <location>
        <begin position="262"/>
        <end position="283"/>
    </location>
</feature>
<dbReference type="InterPro" id="IPR036259">
    <property type="entry name" value="MFS_trans_sf"/>
</dbReference>
<feature type="transmembrane region" description="Helical" evidence="2">
    <location>
        <begin position="319"/>
        <end position="338"/>
    </location>
</feature>
<dbReference type="Proteomes" id="UP001225378">
    <property type="component" value="Chromosome"/>
</dbReference>
<feature type="transmembrane region" description="Helical" evidence="2">
    <location>
        <begin position="350"/>
        <end position="373"/>
    </location>
</feature>
<feature type="transmembrane region" description="Helical" evidence="2">
    <location>
        <begin position="51"/>
        <end position="71"/>
    </location>
</feature>
<feature type="transmembrane region" description="Helical" evidence="2">
    <location>
        <begin position="12"/>
        <end position="31"/>
    </location>
</feature>
<accession>A0AAU7NQK4</accession>
<dbReference type="NCBIfam" id="NF037959">
    <property type="entry name" value="MFS_SpdSyn"/>
    <property type="match status" value="1"/>
</dbReference>
<reference evidence="3 4" key="1">
    <citation type="journal article" date="2024" name="Microbiology">
        <title>Methylomarinum rosea sp. nov., a novel halophilic methanotrophic bacterium from the hypersaline Lake Elton.</title>
        <authorList>
            <person name="Suleimanov R.Z."/>
            <person name="Oshkin I.Y."/>
            <person name="Danilova O.V."/>
            <person name="Suzina N.E."/>
            <person name="Dedysh S.N."/>
        </authorList>
    </citation>
    <scope>NUCLEOTIDE SEQUENCE [LARGE SCALE GENOMIC DNA]</scope>
    <source>
        <strain evidence="3 4">Ch1-1</strain>
    </source>
</reference>
<keyword evidence="4" id="KW-1185">Reference proteome</keyword>
<dbReference type="Gene3D" id="1.20.1250.20">
    <property type="entry name" value="MFS general substrate transporter like domains"/>
    <property type="match status" value="1"/>
</dbReference>
<feature type="transmembrane region" description="Helical" evidence="2">
    <location>
        <begin position="290"/>
        <end position="307"/>
    </location>
</feature>
<name>A0AAU7NQK4_9GAMM</name>
<dbReference type="InterPro" id="IPR029063">
    <property type="entry name" value="SAM-dependent_MTases_sf"/>
</dbReference>
<evidence type="ECO:0000256" key="1">
    <source>
        <dbReference type="ARBA" id="ARBA00023115"/>
    </source>
</evidence>
<feature type="transmembrane region" description="Helical" evidence="2">
    <location>
        <begin position="83"/>
        <end position="103"/>
    </location>
</feature>
<evidence type="ECO:0000256" key="2">
    <source>
        <dbReference type="SAM" id="Phobius"/>
    </source>
</evidence>
<dbReference type="GO" id="GO:0006596">
    <property type="term" value="P:polyamine biosynthetic process"/>
    <property type="evidence" value="ECO:0007669"/>
    <property type="project" value="UniProtKB-KW"/>
</dbReference>
<organism evidence="3 4">
    <name type="scientific">Methylomarinum roseum</name>
    <dbReference type="NCBI Taxonomy" id="3067653"/>
    <lineage>
        <taxon>Bacteria</taxon>
        <taxon>Pseudomonadati</taxon>
        <taxon>Pseudomonadota</taxon>
        <taxon>Gammaproteobacteria</taxon>
        <taxon>Methylococcales</taxon>
        <taxon>Methylococcaceae</taxon>
        <taxon>Methylomarinum</taxon>
    </lineage>
</organism>
<keyword evidence="2" id="KW-0812">Transmembrane</keyword>
<proteinExistence type="predicted"/>
<keyword evidence="2" id="KW-1133">Transmembrane helix</keyword>
<feature type="transmembrane region" description="Helical" evidence="2">
    <location>
        <begin position="236"/>
        <end position="256"/>
    </location>
</feature>
<sequence>MDIALQSETKRDFVPIFLFTFTLFLSASLMFVLQPMFGKALLPLLGGAASVWNTCMVFYQSILFLGYFYAHILANHFSKNRQILIHGSLLMLSLSFLPIGIWANGSPPSEQNPTPWLLTVLLVSIGLPFFILSTTSPLLQKWFSKIGHKTSDDPYYLSIASNTGSLVALLSYPFLLEPSIGLTDQQQFWSTGFLLLCAFITLCMMTLKHQGRSERREYQPTTTLTTQPDLWLKLRWLFLSFVPSSLLLGTTNYISIDIASVPLLWVIPLALYLLSFIIVFSSYSSVFHKGFVLIQPWLITSFLIYYFSGQKLADFGLELAFHLLVFFVSIMVCHGEFAHKRPAPQHLTQYYLIMSFGGMLGGAFNNFVVPFIFDSFYEYPLMIIVALMLNPTNKSKRFTLDGRWASIILSLYLVFFGTVFYLNFEESIDELILGLVIIAVVANYFIFHKNLLYLALYSGVIASCTTTSTARLASDRVLYQDRNFYGVLSIKKTLAENVGEGIVRHEIYSGSTEHGAQVRSENLLCTPVSYYGRQGPIGQLFSRYDGLNADWRVGIVGLGSGALGGYAKKGQYWRFYELNPAVVDVATKPEYFNFLSRCVAHYDIQVGDARLVLEQEQQPPFDLLVIDAFTSDSIPTHLLTREALELYFSRLNDNGLLAFHISNRYLELKKVLADHAQKLGLSALIQEFRPERKIPLTNRSDWVVLARNSAALQPLLESQAARWHSLAVAEIRPWTDDFTSLVSIWK</sequence>
<dbReference type="RefSeq" id="WP_349431182.1">
    <property type="nucleotide sequence ID" value="NZ_CP157743.1"/>
</dbReference>
<dbReference type="SUPFAM" id="SSF53335">
    <property type="entry name" value="S-adenosyl-L-methionine-dependent methyltransferases"/>
    <property type="match status" value="1"/>
</dbReference>
<feature type="transmembrane region" description="Helical" evidence="2">
    <location>
        <begin position="115"/>
        <end position="134"/>
    </location>
</feature>
<feature type="transmembrane region" description="Helical" evidence="2">
    <location>
        <begin position="187"/>
        <end position="207"/>
    </location>
</feature>
<dbReference type="Gene3D" id="3.40.50.150">
    <property type="entry name" value="Vaccinia Virus protein VP39"/>
    <property type="match status" value="1"/>
</dbReference>
<keyword evidence="2" id="KW-0472">Membrane</keyword>
<feature type="transmembrane region" description="Helical" evidence="2">
    <location>
        <begin position="431"/>
        <end position="447"/>
    </location>
</feature>
<keyword evidence="1" id="KW-0620">Polyamine biosynthesis</keyword>